<feature type="domain" description="Trypsin-co-occurring" evidence="1">
    <location>
        <begin position="14"/>
        <end position="111"/>
    </location>
</feature>
<keyword evidence="3" id="KW-1185">Reference proteome</keyword>
<reference evidence="2 3" key="1">
    <citation type="submission" date="2021-01" db="EMBL/GenBank/DDBJ databases">
        <title>Whole genome shotgun sequence of Catellatospora chokoriensis NBRC 107358.</title>
        <authorList>
            <person name="Komaki H."/>
            <person name="Tamura T."/>
        </authorList>
    </citation>
    <scope>NUCLEOTIDE SEQUENCE [LARGE SCALE GENOMIC DNA]</scope>
    <source>
        <strain evidence="2 3">NBRC 107358</strain>
    </source>
</reference>
<sequence length="112" mass="11846">MALNHKNAPEPVEQNGSEIVVQVIEISTGREIDWGAHAVERLVARVADVKRAVTAGASAISASLDDIPANPRWRVHEVSASFGITLAAEAGVILSKAASEATFEVTVTFQRA</sequence>
<evidence type="ECO:0000259" key="1">
    <source>
        <dbReference type="Pfam" id="PF19493"/>
    </source>
</evidence>
<protein>
    <recommendedName>
        <fullName evidence="1">Trypsin-co-occurring domain-containing protein</fullName>
    </recommendedName>
</protein>
<evidence type="ECO:0000313" key="3">
    <source>
        <dbReference type="Proteomes" id="UP000619293"/>
    </source>
</evidence>
<dbReference type="InterPro" id="IPR045794">
    <property type="entry name" value="Trypco1"/>
</dbReference>
<dbReference type="NCBIfam" id="NF041216">
    <property type="entry name" value="CU044_2847_fam"/>
    <property type="match status" value="1"/>
</dbReference>
<dbReference type="Proteomes" id="UP000619293">
    <property type="component" value="Unassembled WGS sequence"/>
</dbReference>
<organism evidence="2 3">
    <name type="scientific">Catellatospora chokoriensis</name>
    <dbReference type="NCBI Taxonomy" id="310353"/>
    <lineage>
        <taxon>Bacteria</taxon>
        <taxon>Bacillati</taxon>
        <taxon>Actinomycetota</taxon>
        <taxon>Actinomycetes</taxon>
        <taxon>Micromonosporales</taxon>
        <taxon>Micromonosporaceae</taxon>
        <taxon>Catellatospora</taxon>
    </lineage>
</organism>
<dbReference type="EMBL" id="BONG01000021">
    <property type="protein sequence ID" value="GIF90259.1"/>
    <property type="molecule type" value="Genomic_DNA"/>
</dbReference>
<name>A0A8J3K6B2_9ACTN</name>
<accession>A0A8J3K6B2</accession>
<evidence type="ECO:0000313" key="2">
    <source>
        <dbReference type="EMBL" id="GIF90259.1"/>
    </source>
</evidence>
<dbReference type="Pfam" id="PF19493">
    <property type="entry name" value="Trypco1"/>
    <property type="match status" value="1"/>
</dbReference>
<dbReference type="AlphaFoldDB" id="A0A8J3K6B2"/>
<dbReference type="RefSeq" id="WP_191839596.1">
    <property type="nucleotide sequence ID" value="NZ_BAAALB010000009.1"/>
</dbReference>
<comment type="caution">
    <text evidence="2">The sequence shown here is derived from an EMBL/GenBank/DDBJ whole genome shotgun (WGS) entry which is preliminary data.</text>
</comment>
<proteinExistence type="predicted"/>
<gene>
    <name evidence="2" type="ORF">Cch02nite_37030</name>
</gene>